<dbReference type="PROSITE" id="PS50850">
    <property type="entry name" value="MFS"/>
    <property type="match status" value="1"/>
</dbReference>
<dbReference type="KEGG" id="asul:DFR86_03770"/>
<evidence type="ECO:0000313" key="3">
    <source>
        <dbReference type="EMBL" id="AWR98220.1"/>
    </source>
</evidence>
<dbReference type="EMBL" id="CP029288">
    <property type="protein sequence ID" value="AWR98220.1"/>
    <property type="molecule type" value="Genomic_DNA"/>
</dbReference>
<dbReference type="PANTHER" id="PTHR23537">
    <property type="match status" value="1"/>
</dbReference>
<feature type="transmembrane region" description="Helical" evidence="1">
    <location>
        <begin position="78"/>
        <end position="97"/>
    </location>
</feature>
<gene>
    <name evidence="3" type="ORF">DFR86_03770</name>
</gene>
<evidence type="ECO:0000259" key="2">
    <source>
        <dbReference type="PROSITE" id="PS50850"/>
    </source>
</evidence>
<feature type="transmembrane region" description="Helical" evidence="1">
    <location>
        <begin position="138"/>
        <end position="159"/>
    </location>
</feature>
<keyword evidence="4" id="KW-1185">Reference proteome</keyword>
<dbReference type="InterPro" id="IPR036259">
    <property type="entry name" value="MFS_trans_sf"/>
</dbReference>
<keyword evidence="1" id="KW-1133">Transmembrane helix</keyword>
<feature type="transmembrane region" description="Helical" evidence="1">
    <location>
        <begin position="54"/>
        <end position="72"/>
    </location>
</feature>
<feature type="transmembrane region" description="Helical" evidence="1">
    <location>
        <begin position="238"/>
        <end position="256"/>
    </location>
</feature>
<keyword evidence="1" id="KW-0472">Membrane</keyword>
<feature type="transmembrane region" description="Helical" evidence="1">
    <location>
        <begin position="109"/>
        <end position="132"/>
    </location>
</feature>
<dbReference type="InterPro" id="IPR020846">
    <property type="entry name" value="MFS_dom"/>
</dbReference>
<accession>A0A2U9IQB6</accession>
<sequence>MLRLSWGIVAVVFAYVLNLNSVEIGAVLSLFYVGYVSSSVFWGIYIDYIGPKKIIFLSALLSGVTLVSVLFVNNVIELYIIYFLEGIFTAGLFPSSIKIVSSIGNNVTTYIALLESAAPIVLLILATISPLILSFSKYFYIAIIIVLLLTSFLSMRLKIAHNPNRGFKKIILNKKMIKVSIIRAGELWGTWGTSSWLFPFLVLYDNISKFDAEILFFFYAFGQFISIILASKTKNESSTVKISLISFIAVVIIIAFEKAAYLLIPAALVLGISSFLYRPTTDSLIVKIMGNENAGKSMGFANAVSQIGSLIAPLFVGELIYLGFPSFAILGLALGPIISLILINMI</sequence>
<name>A0A2U9IQB6_9CREN</name>
<evidence type="ECO:0000256" key="1">
    <source>
        <dbReference type="SAM" id="Phobius"/>
    </source>
</evidence>
<feature type="transmembrane region" description="Helical" evidence="1">
    <location>
        <begin position="214"/>
        <end position="231"/>
    </location>
</feature>
<dbReference type="AlphaFoldDB" id="A0A2U9IQB6"/>
<feature type="transmembrane region" description="Helical" evidence="1">
    <location>
        <begin position="180"/>
        <end position="202"/>
    </location>
</feature>
<feature type="transmembrane region" description="Helical" evidence="1">
    <location>
        <begin position="24"/>
        <end position="45"/>
    </location>
</feature>
<feature type="transmembrane region" description="Helical" evidence="1">
    <location>
        <begin position="322"/>
        <end position="343"/>
    </location>
</feature>
<dbReference type="InterPro" id="IPR010645">
    <property type="entry name" value="MFS_4"/>
</dbReference>
<organism evidence="3 4">
    <name type="scientific">Acidianus sulfidivorans JP7</name>
    <dbReference type="NCBI Taxonomy" id="619593"/>
    <lineage>
        <taxon>Archaea</taxon>
        <taxon>Thermoproteota</taxon>
        <taxon>Thermoprotei</taxon>
        <taxon>Sulfolobales</taxon>
        <taxon>Sulfolobaceae</taxon>
        <taxon>Acidianus</taxon>
    </lineage>
</organism>
<evidence type="ECO:0000313" key="4">
    <source>
        <dbReference type="Proteomes" id="UP000248410"/>
    </source>
</evidence>
<protein>
    <submittedName>
        <fullName evidence="3">MFS transporter</fullName>
    </submittedName>
</protein>
<proteinExistence type="predicted"/>
<dbReference type="GO" id="GO:0022857">
    <property type="term" value="F:transmembrane transporter activity"/>
    <property type="evidence" value="ECO:0007669"/>
    <property type="project" value="InterPro"/>
</dbReference>
<feature type="domain" description="Major facilitator superfamily (MFS) profile" evidence="2">
    <location>
        <begin position="1"/>
        <end position="346"/>
    </location>
</feature>
<dbReference type="Proteomes" id="UP000248410">
    <property type="component" value="Chromosome"/>
</dbReference>
<dbReference type="InterPro" id="IPR011701">
    <property type="entry name" value="MFS"/>
</dbReference>
<dbReference type="Gene3D" id="1.20.1250.20">
    <property type="entry name" value="MFS general substrate transporter like domains"/>
    <property type="match status" value="1"/>
</dbReference>
<keyword evidence="1" id="KW-0812">Transmembrane</keyword>
<dbReference type="PANTHER" id="PTHR23537:SF1">
    <property type="entry name" value="SUGAR TRANSPORTER"/>
    <property type="match status" value="1"/>
</dbReference>
<dbReference type="SUPFAM" id="SSF103473">
    <property type="entry name" value="MFS general substrate transporter"/>
    <property type="match status" value="1"/>
</dbReference>
<feature type="transmembrane region" description="Helical" evidence="1">
    <location>
        <begin position="262"/>
        <end position="278"/>
    </location>
</feature>
<feature type="transmembrane region" description="Helical" evidence="1">
    <location>
        <begin position="299"/>
        <end position="316"/>
    </location>
</feature>
<dbReference type="Pfam" id="PF07690">
    <property type="entry name" value="MFS_1"/>
    <property type="match status" value="1"/>
</dbReference>
<reference evidence="3 4" key="1">
    <citation type="submission" date="2018-05" db="EMBL/GenBank/DDBJ databases">
        <title>Complete Genome Sequences of Extremely Thermoacidophilic, Metal-Mobilizing Type-Strain Members of the Archaeal Family Sulfolobaceae: Acidianus brierleyi DSM-1651T, Acidianus sulfidivorans DSM-18786T, Metallosphaera hakonensis DSM-7519T, and Metallosphaera prunae DSM-10039T.</title>
        <authorList>
            <person name="Counts J.A."/>
            <person name="Kelly R.M."/>
        </authorList>
    </citation>
    <scope>NUCLEOTIDE SEQUENCE [LARGE SCALE GENOMIC DNA]</scope>
    <source>
        <strain evidence="3 4">JP7</strain>
    </source>
</reference>